<dbReference type="InterPro" id="IPR001789">
    <property type="entry name" value="Sig_transdc_resp-reg_receiver"/>
</dbReference>
<dbReference type="InterPro" id="IPR020449">
    <property type="entry name" value="Tscrpt_reg_AraC-type_HTH"/>
</dbReference>
<evidence type="ECO:0000313" key="13">
    <source>
        <dbReference type="Proteomes" id="UP000276128"/>
    </source>
</evidence>
<evidence type="ECO:0000256" key="4">
    <source>
        <dbReference type="ARBA" id="ARBA00023012"/>
    </source>
</evidence>
<organism evidence="12 13">
    <name type="scientific">Paenibacillus whitsoniae</name>
    <dbReference type="NCBI Taxonomy" id="2496558"/>
    <lineage>
        <taxon>Bacteria</taxon>
        <taxon>Bacillati</taxon>
        <taxon>Bacillota</taxon>
        <taxon>Bacilli</taxon>
        <taxon>Bacillales</taxon>
        <taxon>Paenibacillaceae</taxon>
        <taxon>Paenibacillus</taxon>
    </lineage>
</organism>
<dbReference type="GO" id="GO:0005737">
    <property type="term" value="C:cytoplasm"/>
    <property type="evidence" value="ECO:0007669"/>
    <property type="project" value="UniProtKB-SubCell"/>
</dbReference>
<accession>A0A3S0CRC4</accession>
<dbReference type="AlphaFoldDB" id="A0A3S0CRC4"/>
<name>A0A3S0CRC4_9BACL</name>
<feature type="coiled-coil region" evidence="9">
    <location>
        <begin position="111"/>
        <end position="138"/>
    </location>
</feature>
<dbReference type="PANTHER" id="PTHR42713:SF3">
    <property type="entry name" value="TRANSCRIPTIONAL REGULATORY PROTEIN HPTR"/>
    <property type="match status" value="1"/>
</dbReference>
<comment type="caution">
    <text evidence="12">The sequence shown here is derived from an EMBL/GenBank/DDBJ whole genome shotgun (WGS) entry which is preliminary data.</text>
</comment>
<reference evidence="12 13" key="1">
    <citation type="submission" date="2018-12" db="EMBL/GenBank/DDBJ databases">
        <title>Bacillus ochoae sp. nov., Paenibacillus whitsoniae sp. nov., Paenibacillus spiritus sp. nov. Isolated from the Mars Exploration Rover during spacecraft assembly.</title>
        <authorList>
            <person name="Seuylemezian A."/>
            <person name="Vaishampayan P."/>
        </authorList>
    </citation>
    <scope>NUCLEOTIDE SEQUENCE [LARGE SCALE GENOMIC DNA]</scope>
    <source>
        <strain evidence="12 13">MER 54</strain>
    </source>
</reference>
<dbReference type="InterPro" id="IPR018062">
    <property type="entry name" value="HTH_AraC-typ_CS"/>
</dbReference>
<evidence type="ECO:0000256" key="3">
    <source>
        <dbReference type="ARBA" id="ARBA00022553"/>
    </source>
</evidence>
<proteinExistence type="predicted"/>
<dbReference type="Gene3D" id="1.10.10.60">
    <property type="entry name" value="Homeodomain-like"/>
    <property type="match status" value="2"/>
</dbReference>
<evidence type="ECO:0000259" key="11">
    <source>
        <dbReference type="PROSITE" id="PS50110"/>
    </source>
</evidence>
<dbReference type="PROSITE" id="PS00041">
    <property type="entry name" value="HTH_ARAC_FAMILY_1"/>
    <property type="match status" value="1"/>
</dbReference>
<feature type="domain" description="Response regulatory" evidence="11">
    <location>
        <begin position="3"/>
        <end position="122"/>
    </location>
</feature>
<keyword evidence="5" id="KW-0805">Transcription regulation</keyword>
<keyword evidence="3 8" id="KW-0597">Phosphoprotein</keyword>
<keyword evidence="2" id="KW-0963">Cytoplasm</keyword>
<dbReference type="PANTHER" id="PTHR42713">
    <property type="entry name" value="HISTIDINE KINASE-RELATED"/>
    <property type="match status" value="1"/>
</dbReference>
<protein>
    <submittedName>
        <fullName evidence="12">Helix-turn-helix domain-containing protein</fullName>
    </submittedName>
</protein>
<keyword evidence="6" id="KW-0238">DNA-binding</keyword>
<dbReference type="InterPro" id="IPR009057">
    <property type="entry name" value="Homeodomain-like_sf"/>
</dbReference>
<evidence type="ECO:0000256" key="7">
    <source>
        <dbReference type="ARBA" id="ARBA00023163"/>
    </source>
</evidence>
<evidence type="ECO:0000259" key="10">
    <source>
        <dbReference type="PROSITE" id="PS01124"/>
    </source>
</evidence>
<keyword evidence="13" id="KW-1185">Reference proteome</keyword>
<gene>
    <name evidence="12" type="ORF">EJQ19_24820</name>
</gene>
<dbReference type="InterPro" id="IPR051552">
    <property type="entry name" value="HptR"/>
</dbReference>
<dbReference type="GO" id="GO:0043565">
    <property type="term" value="F:sequence-specific DNA binding"/>
    <property type="evidence" value="ECO:0007669"/>
    <property type="project" value="InterPro"/>
</dbReference>
<keyword evidence="9" id="KW-0175">Coiled coil</keyword>
<evidence type="ECO:0000256" key="2">
    <source>
        <dbReference type="ARBA" id="ARBA00022490"/>
    </source>
</evidence>
<dbReference type="Pfam" id="PF00072">
    <property type="entry name" value="Response_reg"/>
    <property type="match status" value="1"/>
</dbReference>
<dbReference type="InterPro" id="IPR018060">
    <property type="entry name" value="HTH_AraC"/>
</dbReference>
<dbReference type="SUPFAM" id="SSF46689">
    <property type="entry name" value="Homeodomain-like"/>
    <property type="match status" value="2"/>
</dbReference>
<dbReference type="GO" id="GO:0000160">
    <property type="term" value="P:phosphorelay signal transduction system"/>
    <property type="evidence" value="ECO:0007669"/>
    <property type="project" value="UniProtKB-KW"/>
</dbReference>
<feature type="modified residue" description="4-aspartylphosphate" evidence="8">
    <location>
        <position position="57"/>
    </location>
</feature>
<feature type="domain" description="HTH araC/xylS-type" evidence="10">
    <location>
        <begin position="421"/>
        <end position="519"/>
    </location>
</feature>
<evidence type="ECO:0000256" key="6">
    <source>
        <dbReference type="ARBA" id="ARBA00023125"/>
    </source>
</evidence>
<dbReference type="PROSITE" id="PS01124">
    <property type="entry name" value="HTH_ARAC_FAMILY_2"/>
    <property type="match status" value="1"/>
</dbReference>
<keyword evidence="7" id="KW-0804">Transcription</keyword>
<evidence type="ECO:0000256" key="9">
    <source>
        <dbReference type="SAM" id="Coils"/>
    </source>
</evidence>
<dbReference type="SMART" id="SM00342">
    <property type="entry name" value="HTH_ARAC"/>
    <property type="match status" value="1"/>
</dbReference>
<evidence type="ECO:0000256" key="8">
    <source>
        <dbReference type="PROSITE-ProRule" id="PRU00169"/>
    </source>
</evidence>
<keyword evidence="4" id="KW-0902">Two-component regulatory system</keyword>
<dbReference type="Gene3D" id="3.40.50.2300">
    <property type="match status" value="1"/>
</dbReference>
<dbReference type="CDD" id="cd17536">
    <property type="entry name" value="REC_YesN-like"/>
    <property type="match status" value="1"/>
</dbReference>
<dbReference type="InterPro" id="IPR011006">
    <property type="entry name" value="CheY-like_superfamily"/>
</dbReference>
<dbReference type="SMART" id="SM00448">
    <property type="entry name" value="REC"/>
    <property type="match status" value="1"/>
</dbReference>
<evidence type="ECO:0000313" key="12">
    <source>
        <dbReference type="EMBL" id="RTE05455.1"/>
    </source>
</evidence>
<dbReference type="OrthoDB" id="342399at2"/>
<dbReference type="EMBL" id="RXHU01000082">
    <property type="protein sequence ID" value="RTE05455.1"/>
    <property type="molecule type" value="Genomic_DNA"/>
</dbReference>
<dbReference type="SUPFAM" id="SSF52172">
    <property type="entry name" value="CheY-like"/>
    <property type="match status" value="1"/>
</dbReference>
<dbReference type="PROSITE" id="PS50110">
    <property type="entry name" value="RESPONSE_REGULATORY"/>
    <property type="match status" value="1"/>
</dbReference>
<evidence type="ECO:0000256" key="5">
    <source>
        <dbReference type="ARBA" id="ARBA00023015"/>
    </source>
</evidence>
<sequence>MYNVMIVDDEPEIRKGIMMKVDWERLGLRIVGEAGNGSEALKALETACGAIDIVITDMNMPMMDGVSFLEACRERHPELRTLVLTGYEDFHYARAAVRSQVRDYLLKPVSKDELEEALQKVTRELDQERRQSQQQESMAWRLTQYYQEMKEHFVVQIVKEEREHAQAVRDRAKLFELEAWDALRVRILTIGLRERTAQPDCGERTPNKLRLPFELICKEFADQSEPPLLTFKDASYPGLLHLIVPEQGEVCQQLADKLRSLVVQYLSAEPAIGIGSPIEGFSSWREGYMSALLAWNLTETKGGASLKGEGAEPEALHEEAFQKPRMILLKGDMAAFQRTVRQELEKAFGVSQAYFVKIIFRLYLGIEAAAHESGVELDRKDELWMRPDLVLGFHTVERAEQFLVEMAQRIQRRTSEESGFQAVKQFIDSHYMYELNLTLLAERFNYYPSYFSELFKAKVGVTFIQYLNDVRMTHAVRLLEETALSLWDIAELTGFANASYFSSKFKKQYGLSPSEYRAQRKNEKSDSELPKK</sequence>
<evidence type="ECO:0000256" key="1">
    <source>
        <dbReference type="ARBA" id="ARBA00004496"/>
    </source>
</evidence>
<dbReference type="RefSeq" id="WP_126143927.1">
    <property type="nucleotide sequence ID" value="NZ_RXHU01000082.1"/>
</dbReference>
<dbReference type="Proteomes" id="UP000276128">
    <property type="component" value="Unassembled WGS sequence"/>
</dbReference>
<dbReference type="Pfam" id="PF12833">
    <property type="entry name" value="HTH_18"/>
    <property type="match status" value="1"/>
</dbReference>
<comment type="subcellular location">
    <subcellularLocation>
        <location evidence="1">Cytoplasm</location>
    </subcellularLocation>
</comment>
<dbReference type="PRINTS" id="PR00032">
    <property type="entry name" value="HTHARAC"/>
</dbReference>
<dbReference type="GO" id="GO:0003700">
    <property type="term" value="F:DNA-binding transcription factor activity"/>
    <property type="evidence" value="ECO:0007669"/>
    <property type="project" value="InterPro"/>
</dbReference>